<comment type="caution">
    <text evidence="2">The sequence shown here is derived from an EMBL/GenBank/DDBJ whole genome shotgun (WGS) entry which is preliminary data.</text>
</comment>
<protein>
    <submittedName>
        <fullName evidence="2">Uncharacterized protein</fullName>
    </submittedName>
</protein>
<evidence type="ECO:0000256" key="1">
    <source>
        <dbReference type="SAM" id="MobiDB-lite"/>
    </source>
</evidence>
<evidence type="ECO:0000313" key="3">
    <source>
        <dbReference type="Proteomes" id="UP000031599"/>
    </source>
</evidence>
<reference evidence="2 3" key="1">
    <citation type="submission" date="2014-12" db="EMBL/GenBank/DDBJ databases">
        <title>Genome assembly of Enhygromyxa salina DSM 15201.</title>
        <authorList>
            <person name="Sharma G."/>
            <person name="Subramanian S."/>
        </authorList>
    </citation>
    <scope>NUCLEOTIDE SEQUENCE [LARGE SCALE GENOMIC DNA]</scope>
    <source>
        <strain evidence="2 3">DSM 15201</strain>
    </source>
</reference>
<accession>A0A0C1ZFC7</accession>
<proteinExistence type="predicted"/>
<evidence type="ECO:0000313" key="2">
    <source>
        <dbReference type="EMBL" id="KIG16359.1"/>
    </source>
</evidence>
<dbReference type="EMBL" id="JMCC02000039">
    <property type="protein sequence ID" value="KIG16359.1"/>
    <property type="molecule type" value="Genomic_DNA"/>
</dbReference>
<gene>
    <name evidence="2" type="ORF">DB30_04526</name>
</gene>
<organism evidence="2 3">
    <name type="scientific">Enhygromyxa salina</name>
    <dbReference type="NCBI Taxonomy" id="215803"/>
    <lineage>
        <taxon>Bacteria</taxon>
        <taxon>Pseudomonadati</taxon>
        <taxon>Myxococcota</taxon>
        <taxon>Polyangia</taxon>
        <taxon>Nannocystales</taxon>
        <taxon>Nannocystaceae</taxon>
        <taxon>Enhygromyxa</taxon>
    </lineage>
</organism>
<dbReference type="AlphaFoldDB" id="A0A0C1ZFC7"/>
<dbReference type="Proteomes" id="UP000031599">
    <property type="component" value="Unassembled WGS sequence"/>
</dbReference>
<name>A0A0C1ZFC7_9BACT</name>
<sequence>MRSSSARLSVHFGFARHQKLQSRSVATEQSDDACARVSHVGACAPARRGIRSESSFRGLPPANPCSSVGGRGPPSPSKVLPARQPLQRFHQRHWIRSSPPLECAIPSAREPASSQRPTRERRPPHATGN</sequence>
<feature type="region of interest" description="Disordered" evidence="1">
    <location>
        <begin position="45"/>
        <end position="129"/>
    </location>
</feature>